<reference evidence="1 2" key="1">
    <citation type="journal article" date="2007" name="PLoS Genet.">
        <title>Patterns and implications of gene gain and loss in the evolution of Prochlorococcus.</title>
        <authorList>
            <person name="Kettler G.C."/>
            <person name="Martiny A.C."/>
            <person name="Huang K."/>
            <person name="Zucker J."/>
            <person name="Coleman M.L."/>
            <person name="Rodrigue S."/>
            <person name="Chen F."/>
            <person name="Lapidus A."/>
            <person name="Ferriera S."/>
            <person name="Johnson J."/>
            <person name="Steglich C."/>
            <person name="Church G.M."/>
            <person name="Richardson P."/>
            <person name="Chisholm S.W."/>
        </authorList>
    </citation>
    <scope>NUCLEOTIDE SEQUENCE [LARGE SCALE GENOMIC DNA]</scope>
    <source>
        <strain evidence="1 2">MIT 9303</strain>
    </source>
</reference>
<dbReference type="KEGG" id="pmf:P9303_28411"/>
<evidence type="ECO:0000313" key="2">
    <source>
        <dbReference type="Proteomes" id="UP000002274"/>
    </source>
</evidence>
<dbReference type="EMBL" id="CP000554">
    <property type="protein sequence ID" value="ABM79571.1"/>
    <property type="molecule type" value="Genomic_DNA"/>
</dbReference>
<dbReference type="HOGENOM" id="CLU_2975712_0_0_3"/>
<name>A2CDL1_PROM3</name>
<evidence type="ECO:0000313" key="1">
    <source>
        <dbReference type="EMBL" id="ABM79571.1"/>
    </source>
</evidence>
<organism evidence="1 2">
    <name type="scientific">Prochlorococcus marinus (strain MIT 9303)</name>
    <dbReference type="NCBI Taxonomy" id="59922"/>
    <lineage>
        <taxon>Bacteria</taxon>
        <taxon>Bacillati</taxon>
        <taxon>Cyanobacteriota</taxon>
        <taxon>Cyanophyceae</taxon>
        <taxon>Synechococcales</taxon>
        <taxon>Prochlorococcaceae</taxon>
        <taxon>Prochlorococcus</taxon>
    </lineage>
</organism>
<dbReference type="AlphaFoldDB" id="A2CDL1"/>
<sequence length="58" mass="6480">MAFDQHSLILKAGNVQGLSDCPKVNLWILFELHLLENSPCVLADDRLSFLHELGFKAA</sequence>
<protein>
    <submittedName>
        <fullName evidence="1">Uncharacterized protein</fullName>
    </submittedName>
</protein>
<dbReference type="Proteomes" id="UP000002274">
    <property type="component" value="Chromosome"/>
</dbReference>
<proteinExistence type="predicted"/>
<gene>
    <name evidence="1" type="ordered locus">P9303_28411</name>
</gene>
<accession>A2CDL1</accession>
<dbReference type="RefSeq" id="WP_011827413.1">
    <property type="nucleotide sequence ID" value="NC_008820.1"/>
</dbReference>